<proteinExistence type="predicted"/>
<dbReference type="Proteomes" id="UP000438429">
    <property type="component" value="Unassembled WGS sequence"/>
</dbReference>
<evidence type="ECO:0000256" key="2">
    <source>
        <dbReference type="SAM" id="Phobius"/>
    </source>
</evidence>
<feature type="transmembrane region" description="Helical" evidence="2">
    <location>
        <begin position="39"/>
        <end position="58"/>
    </location>
</feature>
<name>A0A6A4T9X6_SCOMX</name>
<keyword evidence="2" id="KW-0472">Membrane</keyword>
<dbReference type="EMBL" id="VEVO01000005">
    <property type="protein sequence ID" value="KAF0041639.1"/>
    <property type="molecule type" value="Genomic_DNA"/>
</dbReference>
<reference evidence="3 4" key="1">
    <citation type="submission" date="2019-06" db="EMBL/GenBank/DDBJ databases">
        <title>Draft genomes of female and male turbot (Scophthalmus maximus).</title>
        <authorList>
            <person name="Xu H."/>
            <person name="Xu X.-W."/>
            <person name="Shao C."/>
            <person name="Chen S."/>
        </authorList>
    </citation>
    <scope>NUCLEOTIDE SEQUENCE [LARGE SCALE GENOMIC DNA]</scope>
    <source>
        <strain evidence="3">Ysfricsl-2016a</strain>
        <tissue evidence="3">Blood</tissue>
    </source>
</reference>
<keyword evidence="2" id="KW-1133">Transmembrane helix</keyword>
<keyword evidence="2" id="KW-0812">Transmembrane</keyword>
<evidence type="ECO:0000313" key="3">
    <source>
        <dbReference type="EMBL" id="KAF0041639.1"/>
    </source>
</evidence>
<evidence type="ECO:0000256" key="1">
    <source>
        <dbReference type="SAM" id="MobiDB-lite"/>
    </source>
</evidence>
<evidence type="ECO:0000313" key="4">
    <source>
        <dbReference type="Proteomes" id="UP000438429"/>
    </source>
</evidence>
<feature type="region of interest" description="Disordered" evidence="1">
    <location>
        <begin position="1"/>
        <end position="21"/>
    </location>
</feature>
<comment type="caution">
    <text evidence="3">The sequence shown here is derived from an EMBL/GenBank/DDBJ whole genome shotgun (WGS) entry which is preliminary data.</text>
</comment>
<protein>
    <submittedName>
        <fullName evidence="3">Uncharacterized protein</fullName>
    </submittedName>
</protein>
<accession>A0A6A4T9X6</accession>
<feature type="compositionally biased region" description="Polar residues" evidence="1">
    <location>
        <begin position="1"/>
        <end position="14"/>
    </location>
</feature>
<gene>
    <name evidence="3" type="ORF">F2P81_005171</name>
</gene>
<sequence>MRSANSEPSSTSLSFHLPETPRVTRRQQKLAHETFHQSLNLNLILILILILNLILIRLSRQRKVETCTMRSTKQVPHVLLIIIMQNLMQHVWALGPAAPGLSRCSTINCFHEKSSTPESKRPLGWNPSS</sequence>
<dbReference type="AlphaFoldDB" id="A0A6A4T9X6"/>
<organism evidence="3 4">
    <name type="scientific">Scophthalmus maximus</name>
    <name type="common">Turbot</name>
    <name type="synonym">Psetta maxima</name>
    <dbReference type="NCBI Taxonomy" id="52904"/>
    <lineage>
        <taxon>Eukaryota</taxon>
        <taxon>Metazoa</taxon>
        <taxon>Chordata</taxon>
        <taxon>Craniata</taxon>
        <taxon>Vertebrata</taxon>
        <taxon>Euteleostomi</taxon>
        <taxon>Actinopterygii</taxon>
        <taxon>Neopterygii</taxon>
        <taxon>Teleostei</taxon>
        <taxon>Neoteleostei</taxon>
        <taxon>Acanthomorphata</taxon>
        <taxon>Carangaria</taxon>
        <taxon>Pleuronectiformes</taxon>
        <taxon>Pleuronectoidei</taxon>
        <taxon>Scophthalmidae</taxon>
        <taxon>Scophthalmus</taxon>
    </lineage>
</organism>